<gene>
    <name evidence="7" type="ORF">AMATHDRAFT_74048</name>
</gene>
<keyword evidence="2" id="KW-0813">Transport</keyword>
<dbReference type="InterPro" id="IPR021717">
    <property type="entry name" value="Nucleoporin_Nup160"/>
</dbReference>
<comment type="subcellular location">
    <subcellularLocation>
        <location evidence="1">Nucleus</location>
    </subcellularLocation>
</comment>
<keyword evidence="8" id="KW-1185">Reference proteome</keyword>
<evidence type="ECO:0000259" key="5">
    <source>
        <dbReference type="Pfam" id="PF23300"/>
    </source>
</evidence>
<protein>
    <recommendedName>
        <fullName evidence="9">Nucleoporin Nup120/160-domain-containing protein</fullName>
    </recommendedName>
</protein>
<dbReference type="GO" id="GO:0017056">
    <property type="term" value="F:structural constituent of nuclear pore"/>
    <property type="evidence" value="ECO:0007669"/>
    <property type="project" value="TreeGrafter"/>
</dbReference>
<feature type="domain" description="NUP160 C-terminal TPR" evidence="6">
    <location>
        <begin position="1112"/>
        <end position="1352"/>
    </location>
</feature>
<reference evidence="7 8" key="1">
    <citation type="submission" date="2014-02" db="EMBL/GenBank/DDBJ databases">
        <title>Transposable element dynamics among asymbiotic and ectomycorrhizal Amanita fungi.</title>
        <authorList>
            <consortium name="DOE Joint Genome Institute"/>
            <person name="Hess J."/>
            <person name="Skrede I."/>
            <person name="Wolfe B."/>
            <person name="LaButti K."/>
            <person name="Ohm R.A."/>
            <person name="Grigoriev I.V."/>
            <person name="Pringle A."/>
        </authorList>
    </citation>
    <scope>NUCLEOTIDE SEQUENCE [LARGE SCALE GENOMIC DNA]</scope>
    <source>
        <strain evidence="7 8">SKay4041</strain>
    </source>
</reference>
<dbReference type="PANTHER" id="PTHR21286">
    <property type="entry name" value="NUCLEAR PORE COMPLEX PROTEIN NUP160"/>
    <property type="match status" value="1"/>
</dbReference>
<feature type="domain" description="Nucleoporin Nup120/160 beta-propeller" evidence="4">
    <location>
        <begin position="60"/>
        <end position="527"/>
    </location>
</feature>
<evidence type="ECO:0000256" key="1">
    <source>
        <dbReference type="ARBA" id="ARBA00004123"/>
    </source>
</evidence>
<dbReference type="PANTHER" id="PTHR21286:SF0">
    <property type="entry name" value="NUCLEAR PORE COMPLEX PROTEIN NUP160"/>
    <property type="match status" value="1"/>
</dbReference>
<evidence type="ECO:0000259" key="4">
    <source>
        <dbReference type="Pfam" id="PF11715"/>
    </source>
</evidence>
<dbReference type="InterPro" id="IPR056548">
    <property type="entry name" value="HEAT_Nup120"/>
</dbReference>
<feature type="domain" description="Nucleoporin nup120-like HEAT repeat" evidence="5">
    <location>
        <begin position="805"/>
        <end position="969"/>
    </location>
</feature>
<evidence type="ECO:0000313" key="7">
    <source>
        <dbReference type="EMBL" id="PFH52564.1"/>
    </source>
</evidence>
<dbReference type="OrthoDB" id="67716at2759"/>
<sequence length="1354" mass="151248">MDPTVLLDVHLSSLHPSLPNPIPVNTARHSTPLPIPSPDPDHLPEHATFTSFFNSSSTGTILLRMLHSGLIIELLSLSTDIPPLRFVFPALVLPAPVLFIWNSSQLHLLVVTSAGSLYRLVVPLSAGRQLWKGNTDNVCIREYLIKTAPEAFVGPVHAQGIDSIAIGLSSGALLRIETDLLGRDEQQDEWTETAFQHGSFLSSLTSFLPLQNSSAHTASDIVSLASFPWPTDIGHVWSLSRDRTLRLWKAKTGCVSTRTLSMIIPGRDSFPKHQLLDGTHQNLLRVFGAGSGDDQIYTLAFLPNMSSSTSGGIFRLVTTVADNLHDLGAIGCSSASAHCRLQDFLVVDDILYTLWDRQGQSFIEKTVINVESFSDADQQWHAIYTSPEPEHTPGYLEKLLLSPGSIVEKGLKVVLRPGAFSTNTLRTAIEEYTDACFSLPGSIPSPLTSSYATLAENVAGVVGCTVKLIHDAQIGAPQYSSYWNSIKRDWEGFISRCSRLERLGSRPLAIGMEEQGCIIVIERDHVRTLISEDLPLYLCHLFVQESSHVDSQYDILSVAWTLKSVLNPQVTTDLESRLEEQFRQGITFSFSDLIQDHASHSKIFETLDEGTANWILGRLQSIDDIDAAIKTALDVIGGLDMEVKREEDEVELLLPSTSSHWLRATTAAYIAATIGARYDLCFSLVVLLFFLANDLAEWDPALLAEVLAVYRGVCMLRRIAKQPGSDWSTDGEKNLSTDDVILKLRNMNVSRHKVQATSSYSLIHHLLAQSDSVLGLPGAAHRFLDSSGLLQSVSPAHGTKFEVLFCERLRLLRYYDLTREFLSWLPKTPGVSYVQSRLWLDLGRADDASELLQKLSGCFGTNPGLSLEDQEALTVVLPTTNYFDSEFAFYVHAAGLLKQNLWINHEALFARLAISVAPTGMDTSALWFTVIKGYIELGQYEDAYSSLMCCPYEKPKRECVSQLTYKMCEDDAISQLLSFNFAGISDEVEDAMSFKARNVDPRVKPCYTKISYAWYTSRGDHRNAALAMYHRARKLQELITNPQTFVVLAEEQLQAYTIALNSLSLVDQSSAYIVLPVSSDNQIDSRKRRRLTKHIPETKYGSGRYDAEIVQLADIQYDYALLSAQIDLVRSDPMSVSSEDFQVFPPPSLIILKLALTNHFDQAMTYARSLNVDMTDLFTHLTRQCLKLTREPDLATQDVAEWLYADKAVSWSGPIADRGWKYLRNVVALHDSKETDYKYTKAIFETLLAHDRKSPPPPWITRILEEYHPEFLIRTSLRYENYADAVGYSLSITRKAHSSIRDSSQNASLTWLPYTLLDQVLAASKSLERPPAGLNELELELSNYVKRVERMTYS</sequence>
<evidence type="ECO:0000256" key="3">
    <source>
        <dbReference type="ARBA" id="ARBA00023242"/>
    </source>
</evidence>
<dbReference type="EMBL" id="KZ301978">
    <property type="protein sequence ID" value="PFH52564.1"/>
    <property type="molecule type" value="Genomic_DNA"/>
</dbReference>
<dbReference type="InterPro" id="IPR056536">
    <property type="entry name" value="TPR_NUP160_C"/>
</dbReference>
<proteinExistence type="predicted"/>
<dbReference type="InterPro" id="IPR059141">
    <property type="entry name" value="Beta-prop_Nup120_160"/>
</dbReference>
<keyword evidence="3" id="KW-0539">Nucleus</keyword>
<dbReference type="Pfam" id="PF11715">
    <property type="entry name" value="Beta-prop_Nup120_160"/>
    <property type="match status" value="1"/>
</dbReference>
<dbReference type="Pfam" id="PF23347">
    <property type="entry name" value="TPR_Nup160_C"/>
    <property type="match status" value="1"/>
</dbReference>
<dbReference type="GO" id="GO:0005643">
    <property type="term" value="C:nuclear pore"/>
    <property type="evidence" value="ECO:0007669"/>
    <property type="project" value="TreeGrafter"/>
</dbReference>
<organism evidence="7 8">
    <name type="scientific">Amanita thiersii Skay4041</name>
    <dbReference type="NCBI Taxonomy" id="703135"/>
    <lineage>
        <taxon>Eukaryota</taxon>
        <taxon>Fungi</taxon>
        <taxon>Dikarya</taxon>
        <taxon>Basidiomycota</taxon>
        <taxon>Agaricomycotina</taxon>
        <taxon>Agaricomycetes</taxon>
        <taxon>Agaricomycetidae</taxon>
        <taxon>Agaricales</taxon>
        <taxon>Pluteineae</taxon>
        <taxon>Amanitaceae</taxon>
        <taxon>Amanita</taxon>
    </lineage>
</organism>
<dbReference type="Proteomes" id="UP000242287">
    <property type="component" value="Unassembled WGS sequence"/>
</dbReference>
<dbReference type="Pfam" id="PF23300">
    <property type="entry name" value="HEAT_Nup120"/>
    <property type="match status" value="1"/>
</dbReference>
<evidence type="ECO:0000256" key="2">
    <source>
        <dbReference type="ARBA" id="ARBA00022448"/>
    </source>
</evidence>
<accession>A0A2A9NT92</accession>
<dbReference type="STRING" id="703135.A0A2A9NT92"/>
<evidence type="ECO:0000313" key="8">
    <source>
        <dbReference type="Proteomes" id="UP000242287"/>
    </source>
</evidence>
<name>A0A2A9NT92_9AGAR</name>
<evidence type="ECO:0000259" key="6">
    <source>
        <dbReference type="Pfam" id="PF23347"/>
    </source>
</evidence>
<evidence type="ECO:0008006" key="9">
    <source>
        <dbReference type="Google" id="ProtNLM"/>
    </source>
</evidence>